<evidence type="ECO:0000256" key="5">
    <source>
        <dbReference type="ARBA" id="ARBA00023159"/>
    </source>
</evidence>
<organism evidence="11">
    <name type="scientific">Cymbidium sinense</name>
    <dbReference type="NCBI Taxonomy" id="112615"/>
    <lineage>
        <taxon>Eukaryota</taxon>
        <taxon>Viridiplantae</taxon>
        <taxon>Streptophyta</taxon>
        <taxon>Embryophyta</taxon>
        <taxon>Tracheophyta</taxon>
        <taxon>Spermatophyta</taxon>
        <taxon>Magnoliopsida</taxon>
        <taxon>Liliopsida</taxon>
        <taxon>Asparagales</taxon>
        <taxon>Orchidaceae</taxon>
        <taxon>Epidendroideae</taxon>
        <taxon>Cymbidieae</taxon>
        <taxon>Cymbidiinae</taxon>
        <taxon>Cymbidium</taxon>
    </lineage>
</organism>
<feature type="region of interest" description="Disordered" evidence="9">
    <location>
        <begin position="383"/>
        <end position="404"/>
    </location>
</feature>
<dbReference type="PANTHER" id="PTHR31657">
    <property type="entry name" value="ETHYLENE-RESPONSIVE TRANSCRIPTION FACTOR ERF061"/>
    <property type="match status" value="1"/>
</dbReference>
<dbReference type="PROSITE" id="PS51032">
    <property type="entry name" value="AP2_ERF"/>
    <property type="match status" value="1"/>
</dbReference>
<accession>A0A455LAF2</accession>
<dbReference type="AlphaFoldDB" id="A0A455LAF2"/>
<dbReference type="FunFam" id="3.30.730.10:FF:000001">
    <property type="entry name" value="Ethylene-responsive transcription factor 2"/>
    <property type="match status" value="1"/>
</dbReference>
<dbReference type="SUPFAM" id="SSF54171">
    <property type="entry name" value="DNA-binding domain"/>
    <property type="match status" value="1"/>
</dbReference>
<evidence type="ECO:0000256" key="7">
    <source>
        <dbReference type="ARBA" id="ARBA00023242"/>
    </source>
</evidence>
<keyword evidence="6" id="KW-0804">Transcription</keyword>
<keyword evidence="4" id="KW-0238">DNA-binding</keyword>
<evidence type="ECO:0000259" key="10">
    <source>
        <dbReference type="PROSITE" id="PS51032"/>
    </source>
</evidence>
<name>A0A455LAF2_9ASPA</name>
<feature type="region of interest" description="Disordered" evidence="9">
    <location>
        <begin position="1"/>
        <end position="59"/>
    </location>
</feature>
<dbReference type="PRINTS" id="PR00367">
    <property type="entry name" value="ETHRSPELEMNT"/>
</dbReference>
<comment type="subcellular location">
    <subcellularLocation>
        <location evidence="1">Nucleus</location>
    </subcellularLocation>
</comment>
<dbReference type="InterPro" id="IPR001471">
    <property type="entry name" value="AP2/ERF_dom"/>
</dbReference>
<proteinExistence type="evidence at transcript level"/>
<evidence type="ECO:0000256" key="4">
    <source>
        <dbReference type="ARBA" id="ARBA00023125"/>
    </source>
</evidence>
<evidence type="ECO:0000256" key="2">
    <source>
        <dbReference type="ARBA" id="ARBA00022745"/>
    </source>
</evidence>
<keyword evidence="3" id="KW-0805">Transcription regulation</keyword>
<keyword evidence="7" id="KW-0539">Nucleus</keyword>
<dbReference type="InterPro" id="IPR016177">
    <property type="entry name" value="DNA-bd_dom_sf"/>
</dbReference>
<protein>
    <submittedName>
        <fullName evidence="11">Ethylene-responsive transcription factor ERF-like protein</fullName>
    </submittedName>
</protein>
<dbReference type="InterPro" id="IPR051758">
    <property type="entry name" value="ERF/AP2-like"/>
</dbReference>
<dbReference type="SMART" id="SM00380">
    <property type="entry name" value="AP2"/>
    <property type="match status" value="1"/>
</dbReference>
<dbReference type="PANTHER" id="PTHR31657:SF19">
    <property type="entry name" value="ETHYLENE-RESPONSIVE TRANSCRIPTION FACTOR ERF053"/>
    <property type="match status" value="1"/>
</dbReference>
<dbReference type="CDD" id="cd00018">
    <property type="entry name" value="AP2"/>
    <property type="match status" value="1"/>
</dbReference>
<dbReference type="Gene3D" id="3.30.730.10">
    <property type="entry name" value="AP2/ERF domain"/>
    <property type="match status" value="1"/>
</dbReference>
<feature type="compositionally biased region" description="Low complexity" evidence="9">
    <location>
        <begin position="274"/>
        <end position="291"/>
    </location>
</feature>
<dbReference type="GO" id="GO:0009873">
    <property type="term" value="P:ethylene-activated signaling pathway"/>
    <property type="evidence" value="ECO:0007669"/>
    <property type="project" value="UniProtKB-KW"/>
</dbReference>
<evidence type="ECO:0000256" key="9">
    <source>
        <dbReference type="SAM" id="MobiDB-lite"/>
    </source>
</evidence>
<dbReference type="GO" id="GO:0005634">
    <property type="term" value="C:nucleus"/>
    <property type="evidence" value="ECO:0007669"/>
    <property type="project" value="UniProtKB-SubCell"/>
</dbReference>
<sequence>MEGGRKGDGGFQRGGRGDEIKRQKGKGKQIGTIAGRIEERQRPAVPEFQETKSPTPTAAFRSLKKIRSPEEYLLPPVSPASIPATVSSSISSRPIFPFAYDSESAVIPPFQSNQPSLEQQQKMISFDQNQPFSFGSYSNLTPRSSPLLPREALKLRYSDQLLKYWSEALNLSPRGHMMMMSHLAAQEHRGRPPTSLLRPPPLFPGAVPTPTKLYRGVRQRHWGKWVAEIRLPRNRTRLWLGTFDTAEDAALAYDREAFKLRGKNARLNFPSLFFGDGDGSNNNDGDSSSDFTPMEASKDNESPPPENSNDPTEVTTAGQRSVGTEFAWSETEEAWFSAWGPGSSVWDDVDGVRGNLLFQSSLPSVSESQSDSVQAPAFAGVDMETSSSSSSPAFSPSMFIWKDP</sequence>
<dbReference type="EMBL" id="MG702184">
    <property type="protein sequence ID" value="AXY87702.1"/>
    <property type="molecule type" value="mRNA"/>
</dbReference>
<dbReference type="GO" id="GO:0000976">
    <property type="term" value="F:transcription cis-regulatory region binding"/>
    <property type="evidence" value="ECO:0007669"/>
    <property type="project" value="UniProtKB-ARBA"/>
</dbReference>
<dbReference type="InterPro" id="IPR036955">
    <property type="entry name" value="AP2/ERF_dom_sf"/>
</dbReference>
<keyword evidence="2" id="KW-0936">Ethylene signaling pathway</keyword>
<evidence type="ECO:0000256" key="1">
    <source>
        <dbReference type="ARBA" id="ARBA00004123"/>
    </source>
</evidence>
<evidence type="ECO:0000313" key="11">
    <source>
        <dbReference type="EMBL" id="AXY87702.1"/>
    </source>
</evidence>
<evidence type="ECO:0000256" key="3">
    <source>
        <dbReference type="ARBA" id="ARBA00023015"/>
    </source>
</evidence>
<feature type="region of interest" description="Disordered" evidence="9">
    <location>
        <begin position="274"/>
        <end position="319"/>
    </location>
</feature>
<reference evidence="11" key="1">
    <citation type="journal article" date="2015" name="PLoS ONE">
        <title>Transcriptome Characterization of Cymbidium sinense 'Dharma' Using 454 Pyrosequencing and Its Application in the Identification of Genes Associated with Leaf Color Variation.</title>
        <authorList>
            <person name="Zhu G."/>
            <person name="Yang F."/>
            <person name="Shi S."/>
            <person name="Li D."/>
            <person name="Wang Z."/>
            <person name="Liu H."/>
            <person name="Huang D."/>
            <person name="Wang C."/>
        </authorList>
    </citation>
    <scope>NUCLEOTIDE SEQUENCE</scope>
</reference>
<dbReference type="Pfam" id="PF00847">
    <property type="entry name" value="AP2"/>
    <property type="match status" value="1"/>
</dbReference>
<comment type="similarity">
    <text evidence="8">Belongs to the AP2/ERF transcription factor family. ERF subfamily.</text>
</comment>
<keyword evidence="5" id="KW-0010">Activator</keyword>
<feature type="compositionally biased region" description="Low complexity" evidence="9">
    <location>
        <begin position="386"/>
        <end position="397"/>
    </location>
</feature>
<evidence type="ECO:0000256" key="8">
    <source>
        <dbReference type="ARBA" id="ARBA00024343"/>
    </source>
</evidence>
<feature type="domain" description="AP2/ERF" evidence="10">
    <location>
        <begin position="213"/>
        <end position="270"/>
    </location>
</feature>
<evidence type="ECO:0000256" key="6">
    <source>
        <dbReference type="ARBA" id="ARBA00023163"/>
    </source>
</evidence>
<dbReference type="GO" id="GO:0003700">
    <property type="term" value="F:DNA-binding transcription factor activity"/>
    <property type="evidence" value="ECO:0007669"/>
    <property type="project" value="InterPro"/>
</dbReference>